<dbReference type="GO" id="GO:0090575">
    <property type="term" value="C:RNA polymerase II transcription regulator complex"/>
    <property type="evidence" value="ECO:0007669"/>
    <property type="project" value="TreeGrafter"/>
</dbReference>
<sequence length="328" mass="35846">MYFSNQYPFPGGPSAHQDSYVSVAPTSMPTTATQSTTSEDYNESSINSPSPLSPKSPEMLGLDAATELYDSMDDNFPAYHYGQPQAGPFPSIAGSVVHAHSPSMPVSMGPRNGIFMDGNLPMMGDMMGMGRRSESDEPNHGRGTSDEDVQTKRKAQNRAAQRAFRERKEKHVKDLEASLERLKTSQEKASEENERLRKDLQKMTTENQILKARSTNRRSVDSSADSLVTGPPMNFSQSSSSSNVLPGHKDKSGSHRAAEPKGQSLYAAGAAWDYIVAHGLFKRGLIDITSVSRYLQQRATSDGHGPMFSEQEILDAIHRSLADGSDNL</sequence>
<evidence type="ECO:0000313" key="5">
    <source>
        <dbReference type="EMBL" id="CAH0046991.1"/>
    </source>
</evidence>
<evidence type="ECO:0000313" key="6">
    <source>
        <dbReference type="Proteomes" id="UP000775872"/>
    </source>
</evidence>
<dbReference type="Proteomes" id="UP000775872">
    <property type="component" value="Unassembled WGS sequence"/>
</dbReference>
<dbReference type="OrthoDB" id="4940293at2759"/>
<evidence type="ECO:0000256" key="1">
    <source>
        <dbReference type="ARBA" id="ARBA00004123"/>
    </source>
</evidence>
<name>A0A9N9Z0U6_9HYPO</name>
<feature type="compositionally biased region" description="Basic and acidic residues" evidence="3">
    <location>
        <begin position="247"/>
        <end position="259"/>
    </location>
</feature>
<feature type="compositionally biased region" description="Basic and acidic residues" evidence="3">
    <location>
        <begin position="163"/>
        <end position="201"/>
    </location>
</feature>
<dbReference type="GO" id="GO:0000976">
    <property type="term" value="F:transcription cis-regulatory region binding"/>
    <property type="evidence" value="ECO:0007669"/>
    <property type="project" value="InterPro"/>
</dbReference>
<evidence type="ECO:0000256" key="2">
    <source>
        <dbReference type="ARBA" id="ARBA00023242"/>
    </source>
</evidence>
<evidence type="ECO:0000256" key="3">
    <source>
        <dbReference type="SAM" id="MobiDB-lite"/>
    </source>
</evidence>
<feature type="domain" description="BZIP" evidence="4">
    <location>
        <begin position="147"/>
        <end position="210"/>
    </location>
</feature>
<dbReference type="Gene3D" id="1.10.238.100">
    <property type="entry name" value="YAP1 redox domain. Chain B"/>
    <property type="match status" value="1"/>
</dbReference>
<dbReference type="EMBL" id="CABFOC020000018">
    <property type="protein sequence ID" value="CAH0046991.1"/>
    <property type="molecule type" value="Genomic_DNA"/>
</dbReference>
<dbReference type="Pfam" id="PF00170">
    <property type="entry name" value="bZIP_1"/>
    <property type="match status" value="1"/>
</dbReference>
<feature type="compositionally biased region" description="Basic and acidic residues" evidence="3">
    <location>
        <begin position="131"/>
        <end position="151"/>
    </location>
</feature>
<reference evidence="5 6" key="2">
    <citation type="submission" date="2021-10" db="EMBL/GenBank/DDBJ databases">
        <authorList>
            <person name="Piombo E."/>
        </authorList>
    </citation>
    <scope>NUCLEOTIDE SEQUENCE [LARGE SCALE GENOMIC DNA]</scope>
</reference>
<dbReference type="InterPro" id="IPR050936">
    <property type="entry name" value="AP-1-like"/>
</dbReference>
<dbReference type="SMART" id="SM00338">
    <property type="entry name" value="BRLZ"/>
    <property type="match status" value="1"/>
</dbReference>
<dbReference type="InterPro" id="IPR004827">
    <property type="entry name" value="bZIP"/>
</dbReference>
<dbReference type="PROSITE" id="PS00036">
    <property type="entry name" value="BZIP_BASIC"/>
    <property type="match status" value="1"/>
</dbReference>
<feature type="region of interest" description="Disordered" evidence="3">
    <location>
        <begin position="126"/>
        <end position="260"/>
    </location>
</feature>
<dbReference type="AlphaFoldDB" id="A0A9N9Z0U6"/>
<dbReference type="Gene3D" id="1.20.5.170">
    <property type="match status" value="1"/>
</dbReference>
<evidence type="ECO:0000259" key="4">
    <source>
        <dbReference type="PROSITE" id="PS50217"/>
    </source>
</evidence>
<reference evidence="6" key="1">
    <citation type="submission" date="2019-06" db="EMBL/GenBank/DDBJ databases">
        <authorList>
            <person name="Broberg M."/>
        </authorList>
    </citation>
    <scope>NUCLEOTIDE SEQUENCE [LARGE SCALE GENOMIC DNA]</scope>
</reference>
<organism evidence="5 6">
    <name type="scientific">Clonostachys solani</name>
    <dbReference type="NCBI Taxonomy" id="160281"/>
    <lineage>
        <taxon>Eukaryota</taxon>
        <taxon>Fungi</taxon>
        <taxon>Dikarya</taxon>
        <taxon>Ascomycota</taxon>
        <taxon>Pezizomycotina</taxon>
        <taxon>Sordariomycetes</taxon>
        <taxon>Hypocreomycetidae</taxon>
        <taxon>Hypocreales</taxon>
        <taxon>Bionectriaceae</taxon>
        <taxon>Clonostachys</taxon>
    </lineage>
</organism>
<comment type="caution">
    <text evidence="5">The sequence shown here is derived from an EMBL/GenBank/DDBJ whole genome shotgun (WGS) entry which is preliminary data.</text>
</comment>
<keyword evidence="2" id="KW-0539">Nucleus</keyword>
<dbReference type="GO" id="GO:0001228">
    <property type="term" value="F:DNA-binding transcription activator activity, RNA polymerase II-specific"/>
    <property type="evidence" value="ECO:0007669"/>
    <property type="project" value="TreeGrafter"/>
</dbReference>
<dbReference type="PANTHER" id="PTHR40621">
    <property type="entry name" value="TRANSCRIPTION FACTOR KAPC-RELATED"/>
    <property type="match status" value="1"/>
</dbReference>
<feature type="compositionally biased region" description="Low complexity" evidence="3">
    <location>
        <begin position="24"/>
        <end position="38"/>
    </location>
</feature>
<accession>A0A9N9Z0U6</accession>
<dbReference type="InterPro" id="IPR046347">
    <property type="entry name" value="bZIP_sf"/>
</dbReference>
<comment type="subcellular location">
    <subcellularLocation>
        <location evidence="1">Nucleus</location>
    </subcellularLocation>
</comment>
<dbReference type="CDD" id="cd14688">
    <property type="entry name" value="bZIP_YAP"/>
    <property type="match status" value="1"/>
</dbReference>
<protein>
    <recommendedName>
        <fullName evidence="4">BZIP domain-containing protein</fullName>
    </recommendedName>
</protein>
<dbReference type="SUPFAM" id="SSF57959">
    <property type="entry name" value="Leucine zipper domain"/>
    <property type="match status" value="1"/>
</dbReference>
<gene>
    <name evidence="5" type="ORF">CSOL1703_00013229</name>
</gene>
<keyword evidence="6" id="KW-1185">Reference proteome</keyword>
<proteinExistence type="predicted"/>
<dbReference type="PANTHER" id="PTHR40621:SF8">
    <property type="entry name" value="AP-1-LIKE TRANSCRIPTION FACTOR YAP3"/>
    <property type="match status" value="1"/>
</dbReference>
<feature type="region of interest" description="Disordered" evidence="3">
    <location>
        <begin position="1"/>
        <end position="56"/>
    </location>
</feature>
<dbReference type="PROSITE" id="PS50217">
    <property type="entry name" value="BZIP"/>
    <property type="match status" value="1"/>
</dbReference>